<sequence>ADSIIEFVSSFTELNRINIVEIRNWSDMNKYAQTPDYEGLVVSQETYENALKLSKEREEKGLKPLVLVIVPLIKDTENQKLSSTTIRKNLE</sequence>
<evidence type="ECO:0000313" key="1">
    <source>
        <dbReference type="EMBL" id="KKL62540.1"/>
    </source>
</evidence>
<protein>
    <recommendedName>
        <fullName evidence="2">Cytidyltransferase-like domain-containing protein</fullName>
    </recommendedName>
</protein>
<comment type="caution">
    <text evidence="1">The sequence shown here is derived from an EMBL/GenBank/DDBJ whole genome shotgun (WGS) entry which is preliminary data.</text>
</comment>
<organism evidence="1">
    <name type="scientific">marine sediment metagenome</name>
    <dbReference type="NCBI Taxonomy" id="412755"/>
    <lineage>
        <taxon>unclassified sequences</taxon>
        <taxon>metagenomes</taxon>
        <taxon>ecological metagenomes</taxon>
    </lineage>
</organism>
<evidence type="ECO:0008006" key="2">
    <source>
        <dbReference type="Google" id="ProtNLM"/>
    </source>
</evidence>
<proteinExistence type="predicted"/>
<name>A0A0F9FYT9_9ZZZZ</name>
<accession>A0A0F9FYT9</accession>
<dbReference type="Gene3D" id="3.40.50.620">
    <property type="entry name" value="HUPs"/>
    <property type="match status" value="1"/>
</dbReference>
<feature type="non-terminal residue" evidence="1">
    <location>
        <position position="1"/>
    </location>
</feature>
<dbReference type="AlphaFoldDB" id="A0A0F9FYT9"/>
<dbReference type="InterPro" id="IPR014729">
    <property type="entry name" value="Rossmann-like_a/b/a_fold"/>
</dbReference>
<reference evidence="1" key="1">
    <citation type="journal article" date="2015" name="Nature">
        <title>Complex archaea that bridge the gap between prokaryotes and eukaryotes.</title>
        <authorList>
            <person name="Spang A."/>
            <person name="Saw J.H."/>
            <person name="Jorgensen S.L."/>
            <person name="Zaremba-Niedzwiedzka K."/>
            <person name="Martijn J."/>
            <person name="Lind A.E."/>
            <person name="van Eijk R."/>
            <person name="Schleper C."/>
            <person name="Guy L."/>
            <person name="Ettema T.J."/>
        </authorList>
    </citation>
    <scope>NUCLEOTIDE SEQUENCE</scope>
</reference>
<dbReference type="EMBL" id="LAZR01028458">
    <property type="protein sequence ID" value="KKL62540.1"/>
    <property type="molecule type" value="Genomic_DNA"/>
</dbReference>
<gene>
    <name evidence="1" type="ORF">LCGC14_2184170</name>
</gene>